<organism evidence="1">
    <name type="scientific">bioreactor metagenome</name>
    <dbReference type="NCBI Taxonomy" id="1076179"/>
    <lineage>
        <taxon>unclassified sequences</taxon>
        <taxon>metagenomes</taxon>
        <taxon>ecological metagenomes</taxon>
    </lineage>
</organism>
<sequence length="83" mass="9122">MPIGDVPQFVGDDAGHLVVVAGQFDQLIQNHDIAARQSKGIGPQRRGTEMQTMGRQVAPLSQDPVGVFGQFRPSRLAQARWRQ</sequence>
<reference evidence="1" key="1">
    <citation type="submission" date="2019-08" db="EMBL/GenBank/DDBJ databases">
        <authorList>
            <person name="Kucharzyk K."/>
            <person name="Murdoch R.W."/>
            <person name="Higgins S."/>
            <person name="Loffler F."/>
        </authorList>
    </citation>
    <scope>NUCLEOTIDE SEQUENCE</scope>
</reference>
<gene>
    <name evidence="1" type="ORF">SDC9_175930</name>
</gene>
<dbReference type="EMBL" id="VSSQ01078802">
    <property type="protein sequence ID" value="MPN28488.1"/>
    <property type="molecule type" value="Genomic_DNA"/>
</dbReference>
<comment type="caution">
    <text evidence="1">The sequence shown here is derived from an EMBL/GenBank/DDBJ whole genome shotgun (WGS) entry which is preliminary data.</text>
</comment>
<name>A0A645GNJ3_9ZZZZ</name>
<dbReference type="AlphaFoldDB" id="A0A645GNJ3"/>
<protein>
    <submittedName>
        <fullName evidence="1">Uncharacterized protein</fullName>
    </submittedName>
</protein>
<accession>A0A645GNJ3</accession>
<evidence type="ECO:0000313" key="1">
    <source>
        <dbReference type="EMBL" id="MPN28488.1"/>
    </source>
</evidence>
<proteinExistence type="predicted"/>